<dbReference type="GO" id="GO:0020011">
    <property type="term" value="C:apicoplast"/>
    <property type="evidence" value="ECO:0007669"/>
    <property type="project" value="UniProtKB-SubCell"/>
</dbReference>
<dbReference type="InterPro" id="IPR026877">
    <property type="entry name" value="DXPR_C"/>
</dbReference>
<feature type="domain" description="1-deoxy-D-xylulose 5-phosphate reductoisomerase C-terminal" evidence="19">
    <location>
        <begin position="319"/>
        <end position="415"/>
    </location>
</feature>
<dbReference type="VEuPathDB" id="PlasmoDB:PCOAH_00044360"/>
<evidence type="ECO:0000256" key="4">
    <source>
        <dbReference type="ARBA" id="ARBA00005094"/>
    </source>
</evidence>
<gene>
    <name evidence="21" type="ORF">PCOAH_00044360</name>
</gene>
<evidence type="ECO:0000256" key="15">
    <source>
        <dbReference type="ARBA" id="ARBA00023229"/>
    </source>
</evidence>
<keyword evidence="14" id="KW-0464">Manganese</keyword>
<keyword evidence="8" id="KW-0934">Plastid</keyword>
<dbReference type="KEGG" id="pcot:PCOAH_00044360"/>
<evidence type="ECO:0000256" key="11">
    <source>
        <dbReference type="ARBA" id="ARBA00022887"/>
    </source>
</evidence>
<evidence type="ECO:0000256" key="9">
    <source>
        <dbReference type="ARBA" id="ARBA00022723"/>
    </source>
</evidence>
<comment type="cofactor">
    <cofactor evidence="2">
        <name>Mg(2+)</name>
        <dbReference type="ChEBI" id="CHEBI:18420"/>
    </cofactor>
</comment>
<dbReference type="Proteomes" id="UP000092716">
    <property type="component" value="Chromosome 12"/>
</dbReference>
<name>A0A1B1E5E7_9APIC</name>
<dbReference type="Pfam" id="PF02670">
    <property type="entry name" value="DXP_reductoisom"/>
    <property type="match status" value="1"/>
</dbReference>
<comment type="subcellular location">
    <subcellularLocation>
        <location evidence="3">Plastid</location>
        <location evidence="3">Apicoplast</location>
    </subcellularLocation>
</comment>
<evidence type="ECO:0000256" key="3">
    <source>
        <dbReference type="ARBA" id="ARBA00004467"/>
    </source>
</evidence>
<proteinExistence type="inferred from homology"/>
<dbReference type="Pfam" id="PF08436">
    <property type="entry name" value="DXP_redisom_C"/>
    <property type="match status" value="1"/>
</dbReference>
<keyword evidence="10" id="KW-0521">NADP</keyword>
<dbReference type="GeneID" id="30911167"/>
<evidence type="ECO:0000256" key="17">
    <source>
        <dbReference type="ARBA" id="ARBA00073770"/>
    </source>
</evidence>
<dbReference type="Gene3D" id="1.10.1740.10">
    <property type="match status" value="1"/>
</dbReference>
<evidence type="ECO:0000256" key="14">
    <source>
        <dbReference type="ARBA" id="ARBA00023211"/>
    </source>
</evidence>
<sequence length="582" mass="64841">MGVYRCCGDFTRLRNCVMNTGGYPSESSHDGSKQDALDQLHIRTGCFVEDSQHSNTVVTTTSEMKGSIFLHTLLLFIGMEEMRAVRVYPQQCGGNSYVRRDAQGERKRAYIISMKGGSVQNGGAKRGRWSGKVKFRKREDLPHGSKHTINAVNGVNATNSANSGGDAPPINVAIFGSSGSIGTNALDIIRECNRIEKRFNVEALYVNKSVNKLYEQAREFLPKYVCIHDESKYEELKDLLKNIKGYNPEILIGDDGMKQMCSSSTLDKVVIGIDSFYGLYSTIYAIKNNKIIALANKESIVSAGFYLKKLLATHTKACIVPVDSEHSAIFQCLDNNKVLKTRCLQDNFSKVNQIKKIVLSSSGGPFQNMSLEELKKVTSADALKHPKWKMGPKITIDSATMMNKGLEVIEAHYLFDIDYNNIEIVVHKECILHSCVEFIDKSVIGQMYYPDMKIPILFGLSWPNRITTELPSLNLVNTSPLTFSSPSLDHFPCVKLAYHAGRKGNFYPTVLNAANEVANKLFLNNKIGYFDIAAIISDVLENFTPQTVSNNTEDLMKQIGDISNWSTQKATEVYQTRYGGAK</sequence>
<protein>
    <recommendedName>
        <fullName evidence="17">1-deoxy-D-xylulose 5-phosphate reductoisomerase, apicoplastic</fullName>
        <ecNumber evidence="7">1.1.1.267</ecNumber>
    </recommendedName>
</protein>
<dbReference type="HAMAP" id="MF_00183">
    <property type="entry name" value="DXP_reductoisom"/>
    <property type="match status" value="1"/>
</dbReference>
<evidence type="ECO:0000256" key="13">
    <source>
        <dbReference type="ARBA" id="ARBA00023002"/>
    </source>
</evidence>
<dbReference type="Pfam" id="PF13288">
    <property type="entry name" value="DXPR_C"/>
    <property type="match status" value="1"/>
</dbReference>
<evidence type="ECO:0000256" key="16">
    <source>
        <dbReference type="ARBA" id="ARBA00048543"/>
    </source>
</evidence>
<evidence type="ECO:0000256" key="6">
    <source>
        <dbReference type="ARBA" id="ARBA00011738"/>
    </source>
</evidence>
<keyword evidence="15" id="KW-0414">Isoprene biosynthesis</keyword>
<evidence type="ECO:0000259" key="19">
    <source>
        <dbReference type="Pfam" id="PF08436"/>
    </source>
</evidence>
<comment type="catalytic activity">
    <reaction evidence="16">
        <text>2-C-methyl-D-erythritol 4-phosphate + NADP(+) = 1-deoxy-D-xylulose 5-phosphate + NADPH + H(+)</text>
        <dbReference type="Rhea" id="RHEA:13717"/>
        <dbReference type="ChEBI" id="CHEBI:15378"/>
        <dbReference type="ChEBI" id="CHEBI:57783"/>
        <dbReference type="ChEBI" id="CHEBI:57792"/>
        <dbReference type="ChEBI" id="CHEBI:58262"/>
        <dbReference type="ChEBI" id="CHEBI:58349"/>
        <dbReference type="EC" id="1.1.1.267"/>
    </reaction>
    <physiologicalReaction direction="right-to-left" evidence="16">
        <dbReference type="Rhea" id="RHEA:13719"/>
    </physiologicalReaction>
</comment>
<feature type="domain" description="DXP reductoisomerase C-terminal" evidence="20">
    <location>
        <begin position="449"/>
        <end position="555"/>
    </location>
</feature>
<dbReference type="EMBL" id="CP016250">
    <property type="protein sequence ID" value="ANQ10228.1"/>
    <property type="molecule type" value="Genomic_DNA"/>
</dbReference>
<dbReference type="UniPathway" id="UPA00056">
    <property type="reaction ID" value="UER00092"/>
</dbReference>
<dbReference type="NCBIfam" id="TIGR00243">
    <property type="entry name" value="Dxr"/>
    <property type="match status" value="1"/>
</dbReference>
<dbReference type="GO" id="GO:0070402">
    <property type="term" value="F:NADPH binding"/>
    <property type="evidence" value="ECO:0007669"/>
    <property type="project" value="InterPro"/>
</dbReference>
<dbReference type="AlphaFoldDB" id="A0A1B1E5E7"/>
<evidence type="ECO:0000259" key="20">
    <source>
        <dbReference type="Pfam" id="PF13288"/>
    </source>
</evidence>
<keyword evidence="13" id="KW-0560">Oxidoreductase</keyword>
<dbReference type="InterPro" id="IPR003821">
    <property type="entry name" value="DXP_reductoisomerase"/>
</dbReference>
<keyword evidence="11" id="KW-0933">Apicoplast</keyword>
<comment type="subunit">
    <text evidence="6">Homodimer.</text>
</comment>
<evidence type="ECO:0000256" key="1">
    <source>
        <dbReference type="ARBA" id="ARBA00001936"/>
    </source>
</evidence>
<comment type="similarity">
    <text evidence="5">Belongs to the DXR family.</text>
</comment>
<dbReference type="InterPro" id="IPR036169">
    <property type="entry name" value="DXPR_C_sf"/>
</dbReference>
<dbReference type="OrthoDB" id="3482at2759"/>
<dbReference type="GO" id="GO:0030145">
    <property type="term" value="F:manganese ion binding"/>
    <property type="evidence" value="ECO:0007669"/>
    <property type="project" value="TreeGrafter"/>
</dbReference>
<evidence type="ECO:0000256" key="10">
    <source>
        <dbReference type="ARBA" id="ARBA00022857"/>
    </source>
</evidence>
<dbReference type="SUPFAM" id="SSF69055">
    <property type="entry name" value="1-deoxy-D-xylulose-5-phosphate reductoisomerase, C-terminal domain"/>
    <property type="match status" value="1"/>
</dbReference>
<comment type="pathway">
    <text evidence="4">Isoprenoid biosynthesis; isopentenyl diphosphate biosynthesis via DXP pathway; isopentenyl diphosphate from 1-deoxy-D-xylulose 5-phosphate: step 1/6.</text>
</comment>
<dbReference type="InterPro" id="IPR013512">
    <property type="entry name" value="DXP_reductoisomerase_N"/>
</dbReference>
<feature type="domain" description="1-deoxy-D-xylulose 5-phosphate reductoisomerase N-terminal" evidence="18">
    <location>
        <begin position="172"/>
        <end position="304"/>
    </location>
</feature>
<dbReference type="GO" id="GO:0016853">
    <property type="term" value="F:isomerase activity"/>
    <property type="evidence" value="ECO:0007669"/>
    <property type="project" value="UniProtKB-KW"/>
</dbReference>
<keyword evidence="9" id="KW-0479">Metal-binding</keyword>
<dbReference type="GO" id="GO:0030604">
    <property type="term" value="F:1-deoxy-D-xylulose-5-phosphate reductoisomerase activity"/>
    <property type="evidence" value="ECO:0007669"/>
    <property type="project" value="UniProtKB-EC"/>
</dbReference>
<dbReference type="SUPFAM" id="SSF55347">
    <property type="entry name" value="Glyceraldehyde-3-phosphate dehydrogenase-like, C-terminal domain"/>
    <property type="match status" value="1"/>
</dbReference>
<dbReference type="PANTHER" id="PTHR30525">
    <property type="entry name" value="1-DEOXY-D-XYLULOSE 5-PHOSPHATE REDUCTOISOMERASE"/>
    <property type="match status" value="1"/>
</dbReference>
<keyword evidence="21" id="KW-0413">Isomerase</keyword>
<evidence type="ECO:0000259" key="18">
    <source>
        <dbReference type="Pfam" id="PF02670"/>
    </source>
</evidence>
<comment type="cofactor">
    <cofactor evidence="1">
        <name>Mn(2+)</name>
        <dbReference type="ChEBI" id="CHEBI:29035"/>
    </cofactor>
</comment>
<dbReference type="SUPFAM" id="SSF51735">
    <property type="entry name" value="NAD(P)-binding Rossmann-fold domains"/>
    <property type="match status" value="1"/>
</dbReference>
<evidence type="ECO:0000256" key="2">
    <source>
        <dbReference type="ARBA" id="ARBA00001946"/>
    </source>
</evidence>
<evidence type="ECO:0000256" key="8">
    <source>
        <dbReference type="ARBA" id="ARBA00022640"/>
    </source>
</evidence>
<keyword evidence="22" id="KW-1185">Reference proteome</keyword>
<evidence type="ECO:0000256" key="12">
    <source>
        <dbReference type="ARBA" id="ARBA00022946"/>
    </source>
</evidence>
<reference evidence="22" key="1">
    <citation type="submission" date="2016-06" db="EMBL/GenBank/DDBJ databases">
        <title>First high quality genome sequence of Plasmodium coatneyi using continuous long reads from single molecule, real-time sequencing.</title>
        <authorList>
            <person name="Chien J.-T."/>
            <person name="Pakala S.B."/>
            <person name="Geraldo J.A."/>
            <person name="Lapp S.A."/>
            <person name="Barnwell J.W."/>
            <person name="Kissinger J.C."/>
            <person name="Galinski M.R."/>
            <person name="Humphrey J.C."/>
        </authorList>
    </citation>
    <scope>NUCLEOTIDE SEQUENCE [LARGE SCALE GENOMIC DNA]</scope>
    <source>
        <strain evidence="22">Hackeri</strain>
    </source>
</reference>
<dbReference type="FunFam" id="3.40.50.720:FF:000045">
    <property type="entry name" value="1-deoxy-D-xylulose 5-phosphate reductoisomerase"/>
    <property type="match status" value="1"/>
</dbReference>
<dbReference type="RefSeq" id="XP_019916923.1">
    <property type="nucleotide sequence ID" value="XM_020061220.1"/>
</dbReference>
<dbReference type="PANTHER" id="PTHR30525:SF0">
    <property type="entry name" value="1-DEOXY-D-XYLULOSE 5-PHOSPHATE REDUCTOISOMERASE, CHLOROPLASTIC"/>
    <property type="match status" value="1"/>
</dbReference>
<dbReference type="EC" id="1.1.1.267" evidence="7"/>
<dbReference type="GO" id="GO:0051484">
    <property type="term" value="P:isopentenyl diphosphate biosynthetic process, methylerythritol 4-phosphate pathway involved in terpenoid biosynthetic process"/>
    <property type="evidence" value="ECO:0007669"/>
    <property type="project" value="TreeGrafter"/>
</dbReference>
<dbReference type="InterPro" id="IPR036291">
    <property type="entry name" value="NAD(P)-bd_dom_sf"/>
</dbReference>
<evidence type="ECO:0000256" key="7">
    <source>
        <dbReference type="ARBA" id="ARBA00012366"/>
    </source>
</evidence>
<organism evidence="21 22">
    <name type="scientific">Plasmodium coatneyi</name>
    <dbReference type="NCBI Taxonomy" id="208452"/>
    <lineage>
        <taxon>Eukaryota</taxon>
        <taxon>Sar</taxon>
        <taxon>Alveolata</taxon>
        <taxon>Apicomplexa</taxon>
        <taxon>Aconoidasida</taxon>
        <taxon>Haemosporida</taxon>
        <taxon>Plasmodiidae</taxon>
        <taxon>Plasmodium</taxon>
    </lineage>
</organism>
<dbReference type="InterPro" id="IPR013644">
    <property type="entry name" value="DXP_reductoisomerase_C"/>
</dbReference>
<evidence type="ECO:0000313" key="22">
    <source>
        <dbReference type="Proteomes" id="UP000092716"/>
    </source>
</evidence>
<dbReference type="Gene3D" id="3.40.50.720">
    <property type="entry name" value="NAD(P)-binding Rossmann-like Domain"/>
    <property type="match status" value="1"/>
</dbReference>
<evidence type="ECO:0000256" key="5">
    <source>
        <dbReference type="ARBA" id="ARBA00006825"/>
    </source>
</evidence>
<accession>A0A1B1E5E7</accession>
<evidence type="ECO:0000313" key="21">
    <source>
        <dbReference type="EMBL" id="ANQ10228.1"/>
    </source>
</evidence>
<keyword evidence="12" id="KW-0809">Transit peptide</keyword>